<gene>
    <name evidence="2" type="ORF">SAMN05421512_101279</name>
</gene>
<reference evidence="2 3" key="1">
    <citation type="submission" date="2017-08" db="EMBL/GenBank/DDBJ databases">
        <authorList>
            <person name="de Groot N.N."/>
        </authorList>
    </citation>
    <scope>NUCLEOTIDE SEQUENCE [LARGE SCALE GENOMIC DNA]</scope>
    <source>
        <strain evidence="2 3">USBA 352</strain>
    </source>
</reference>
<evidence type="ECO:0000313" key="2">
    <source>
        <dbReference type="EMBL" id="SOB89469.1"/>
    </source>
</evidence>
<accession>A0A285R6X2</accession>
<keyword evidence="3" id="KW-1185">Reference proteome</keyword>
<dbReference type="EMBL" id="OBML01000001">
    <property type="protein sequence ID" value="SOB89469.1"/>
    <property type="molecule type" value="Genomic_DNA"/>
</dbReference>
<name>A0A285R6X2_9HYPH</name>
<organism evidence="2 3">
    <name type="scientific">Stappia indica</name>
    <dbReference type="NCBI Taxonomy" id="538381"/>
    <lineage>
        <taxon>Bacteria</taxon>
        <taxon>Pseudomonadati</taxon>
        <taxon>Pseudomonadota</taxon>
        <taxon>Alphaproteobacteria</taxon>
        <taxon>Hyphomicrobiales</taxon>
        <taxon>Stappiaceae</taxon>
        <taxon>Stappia</taxon>
    </lineage>
</organism>
<dbReference type="AlphaFoldDB" id="A0A285R6X2"/>
<keyword evidence="1" id="KW-0472">Membrane</keyword>
<evidence type="ECO:0000256" key="1">
    <source>
        <dbReference type="SAM" id="Phobius"/>
    </source>
</evidence>
<dbReference type="STRING" id="538381.GCA_001696535_01358"/>
<dbReference type="RefSeq" id="WP_097173671.1">
    <property type="nucleotide sequence ID" value="NZ_JAJGNR010000001.1"/>
</dbReference>
<protein>
    <submittedName>
        <fullName evidence="2">Uncharacterized protein</fullName>
    </submittedName>
</protein>
<dbReference type="Proteomes" id="UP000219331">
    <property type="component" value="Unassembled WGS sequence"/>
</dbReference>
<feature type="transmembrane region" description="Helical" evidence="1">
    <location>
        <begin position="17"/>
        <end position="36"/>
    </location>
</feature>
<sequence length="128" mass="13303">MTTNGTDAIRPLRPERWIIAFLAMLFAFAAAVPYGARYPTPKLVEIVLTSDTGSGASAVLPKLDHDVRQRALPVPPPSGSDHDEAIVLASPMSADVVAEIRLALVDCCAAVPGRAGAAHAPRAPPVSA</sequence>
<keyword evidence="1" id="KW-1133">Transmembrane helix</keyword>
<proteinExistence type="predicted"/>
<dbReference type="OrthoDB" id="9944416at2"/>
<evidence type="ECO:0000313" key="3">
    <source>
        <dbReference type="Proteomes" id="UP000219331"/>
    </source>
</evidence>
<keyword evidence="1" id="KW-0812">Transmembrane</keyword>